<protein>
    <submittedName>
        <fullName evidence="6">Uncharacterized protein</fullName>
    </submittedName>
</protein>
<accession>A0AAD7ICR0</accession>
<keyword evidence="2 5" id="KW-0812">Transmembrane</keyword>
<evidence type="ECO:0000256" key="3">
    <source>
        <dbReference type="ARBA" id="ARBA00022989"/>
    </source>
</evidence>
<dbReference type="GO" id="GO:0005886">
    <property type="term" value="C:plasma membrane"/>
    <property type="evidence" value="ECO:0007669"/>
    <property type="project" value="TreeGrafter"/>
</dbReference>
<organism evidence="6 7">
    <name type="scientific">Mycena metata</name>
    <dbReference type="NCBI Taxonomy" id="1033252"/>
    <lineage>
        <taxon>Eukaryota</taxon>
        <taxon>Fungi</taxon>
        <taxon>Dikarya</taxon>
        <taxon>Basidiomycota</taxon>
        <taxon>Agaricomycotina</taxon>
        <taxon>Agaricomycetes</taxon>
        <taxon>Agaricomycetidae</taxon>
        <taxon>Agaricales</taxon>
        <taxon>Marasmiineae</taxon>
        <taxon>Mycenaceae</taxon>
        <taxon>Mycena</taxon>
    </lineage>
</organism>
<comment type="caution">
    <text evidence="6">The sequence shown here is derived from an EMBL/GenBank/DDBJ whole genome shotgun (WGS) entry which is preliminary data.</text>
</comment>
<proteinExistence type="predicted"/>
<evidence type="ECO:0000256" key="5">
    <source>
        <dbReference type="SAM" id="Phobius"/>
    </source>
</evidence>
<feature type="transmembrane region" description="Helical" evidence="5">
    <location>
        <begin position="137"/>
        <end position="156"/>
    </location>
</feature>
<reference evidence="6" key="1">
    <citation type="submission" date="2023-03" db="EMBL/GenBank/DDBJ databases">
        <title>Massive genome expansion in bonnet fungi (Mycena s.s.) driven by repeated elements and novel gene families across ecological guilds.</title>
        <authorList>
            <consortium name="Lawrence Berkeley National Laboratory"/>
            <person name="Harder C.B."/>
            <person name="Miyauchi S."/>
            <person name="Viragh M."/>
            <person name="Kuo A."/>
            <person name="Thoen E."/>
            <person name="Andreopoulos B."/>
            <person name="Lu D."/>
            <person name="Skrede I."/>
            <person name="Drula E."/>
            <person name="Henrissat B."/>
            <person name="Morin E."/>
            <person name="Kohler A."/>
            <person name="Barry K."/>
            <person name="LaButti K."/>
            <person name="Morin E."/>
            <person name="Salamov A."/>
            <person name="Lipzen A."/>
            <person name="Mereny Z."/>
            <person name="Hegedus B."/>
            <person name="Baldrian P."/>
            <person name="Stursova M."/>
            <person name="Weitz H."/>
            <person name="Taylor A."/>
            <person name="Grigoriev I.V."/>
            <person name="Nagy L.G."/>
            <person name="Martin F."/>
            <person name="Kauserud H."/>
        </authorList>
    </citation>
    <scope>NUCLEOTIDE SEQUENCE</scope>
    <source>
        <strain evidence="6">CBHHK182m</strain>
    </source>
</reference>
<evidence type="ECO:0000256" key="4">
    <source>
        <dbReference type="ARBA" id="ARBA00023136"/>
    </source>
</evidence>
<evidence type="ECO:0000256" key="1">
    <source>
        <dbReference type="ARBA" id="ARBA00004141"/>
    </source>
</evidence>
<feature type="transmembrane region" description="Helical" evidence="5">
    <location>
        <begin position="243"/>
        <end position="264"/>
    </location>
</feature>
<name>A0AAD7ICR0_9AGAR</name>
<evidence type="ECO:0000313" key="7">
    <source>
        <dbReference type="Proteomes" id="UP001215598"/>
    </source>
</evidence>
<feature type="transmembrane region" description="Helical" evidence="5">
    <location>
        <begin position="60"/>
        <end position="81"/>
    </location>
</feature>
<dbReference type="GO" id="GO:0004930">
    <property type="term" value="F:G protein-coupled receptor activity"/>
    <property type="evidence" value="ECO:0007669"/>
    <property type="project" value="TreeGrafter"/>
</dbReference>
<dbReference type="PANTHER" id="PTHR23112:SF47">
    <property type="entry name" value="G-PROTEIN COUPLED RECEPTOR 157"/>
    <property type="match status" value="1"/>
</dbReference>
<keyword evidence="7" id="KW-1185">Reference proteome</keyword>
<keyword evidence="4 5" id="KW-0472">Membrane</keyword>
<dbReference type="Gene3D" id="1.20.1070.10">
    <property type="entry name" value="Rhodopsin 7-helix transmembrane proteins"/>
    <property type="match status" value="1"/>
</dbReference>
<dbReference type="AlphaFoldDB" id="A0AAD7ICR0"/>
<keyword evidence="3 5" id="KW-1133">Transmembrane helix</keyword>
<gene>
    <name evidence="6" type="ORF">B0H16DRAFT_1569446</name>
</gene>
<evidence type="ECO:0000313" key="6">
    <source>
        <dbReference type="EMBL" id="KAJ7738989.1"/>
    </source>
</evidence>
<dbReference type="PANTHER" id="PTHR23112">
    <property type="entry name" value="G PROTEIN-COUPLED RECEPTOR 157-RELATED"/>
    <property type="match status" value="1"/>
</dbReference>
<dbReference type="Proteomes" id="UP001215598">
    <property type="component" value="Unassembled WGS sequence"/>
</dbReference>
<feature type="transmembrane region" description="Helical" evidence="5">
    <location>
        <begin position="190"/>
        <end position="209"/>
    </location>
</feature>
<comment type="subcellular location">
    <subcellularLocation>
        <location evidence="1">Membrane</location>
        <topology evidence="1">Multi-pass membrane protein</topology>
    </subcellularLocation>
</comment>
<evidence type="ECO:0000256" key="2">
    <source>
        <dbReference type="ARBA" id="ARBA00022692"/>
    </source>
</evidence>
<dbReference type="EMBL" id="JARKIB010000109">
    <property type="protein sequence ID" value="KAJ7738989.1"/>
    <property type="molecule type" value="Genomic_DNA"/>
</dbReference>
<sequence length="387" mass="42955">MTVSSLFSSLHARSKFSAKLSASVLSLGLGIPGLIFACIILCAYGYAAWHPVSRRHMNRVSLRLLVYALVANLIFGIANVIQNTVQSSSSYPGGWCSYLVWMTQLSLIFSATMFFSVALNLQLVLVHQLNGQRMERYYMIGATVFTLASTVPPYAAGQFGWSENARSCWYCNPDPEKVKQWILGTDTAPIITLAVGELMAFVVILGHFVSHEIFWRKTRVDSGATYSEDMPTPRSPIVMYKNIILRIGLYPLVSCLINIPASILDIRVTISPDFTYAEGLADTGLLSCRVLVYSLLALADPSFIRAIQEIRHSQMPDNDERFAPFRAAERAISAGGQMHQGVNGADDAEIPLGDMQFQLPKFEQGKHIRGRDRDGAIEDELDFTRQI</sequence>
<feature type="transmembrane region" description="Helical" evidence="5">
    <location>
        <begin position="20"/>
        <end position="48"/>
    </location>
</feature>
<feature type="transmembrane region" description="Helical" evidence="5">
    <location>
        <begin position="101"/>
        <end position="125"/>
    </location>
</feature>
<dbReference type="GO" id="GO:0007189">
    <property type="term" value="P:adenylate cyclase-activating G protein-coupled receptor signaling pathway"/>
    <property type="evidence" value="ECO:0007669"/>
    <property type="project" value="TreeGrafter"/>
</dbReference>